<organism evidence="5 6">
    <name type="scientific">Rhizobium leguminosarum bv. viciae</name>
    <dbReference type="NCBI Taxonomy" id="387"/>
    <lineage>
        <taxon>Bacteria</taxon>
        <taxon>Pseudomonadati</taxon>
        <taxon>Pseudomonadota</taxon>
        <taxon>Alphaproteobacteria</taxon>
        <taxon>Hyphomicrobiales</taxon>
        <taxon>Rhizobiaceae</taxon>
        <taxon>Rhizobium/Agrobacterium group</taxon>
        <taxon>Rhizobium</taxon>
    </lineage>
</organism>
<dbReference type="EMBL" id="WIEZ01000015">
    <property type="protein sequence ID" value="NKM48317.1"/>
    <property type="molecule type" value="Genomic_DNA"/>
</dbReference>
<comment type="caution">
    <text evidence="5">The sequence shown here is derived from an EMBL/GenBank/DDBJ whole genome shotgun (WGS) entry which is preliminary data.</text>
</comment>
<name>A0A8I2GY54_RHILV</name>
<sequence>MTMACHCRGCQKLTSSAFSLCVSIPTTGFRATGIEPVVGALHGDTRHLYCPYCKNWLYSLPAGVESYVNVHPTSFDNIEWLSPFVEVHIAEKLAWATTPAMHSFKVFPDPKTFRQLVEEFQATASSINADSI</sequence>
<protein>
    <submittedName>
        <fullName evidence="5">Aldehyde-activating protein</fullName>
    </submittedName>
</protein>
<evidence type="ECO:0000256" key="1">
    <source>
        <dbReference type="ARBA" id="ARBA00005495"/>
    </source>
</evidence>
<reference evidence="5" key="1">
    <citation type="submission" date="2019-10" db="EMBL/GenBank/DDBJ databases">
        <title>Rhizobium leguminosarum symbiovar viciae collection.</title>
        <authorList>
            <person name="Boivin S."/>
            <person name="Lepetit M."/>
        </authorList>
    </citation>
    <scope>NUCLEOTIDE SEQUENCE</scope>
    <source>
        <strain evidence="5">L143</strain>
    </source>
</reference>
<proteinExistence type="inferred from homology"/>
<dbReference type="Pfam" id="PF04828">
    <property type="entry name" value="GFA"/>
    <property type="match status" value="1"/>
</dbReference>
<dbReference type="GO" id="GO:0046872">
    <property type="term" value="F:metal ion binding"/>
    <property type="evidence" value="ECO:0007669"/>
    <property type="project" value="UniProtKB-KW"/>
</dbReference>
<dbReference type="InterPro" id="IPR006913">
    <property type="entry name" value="CENP-V/GFA"/>
</dbReference>
<dbReference type="Gene3D" id="3.90.1590.10">
    <property type="entry name" value="glutathione-dependent formaldehyde- activating enzyme (gfa)"/>
    <property type="match status" value="1"/>
</dbReference>
<keyword evidence="3" id="KW-0862">Zinc</keyword>
<evidence type="ECO:0000313" key="6">
    <source>
        <dbReference type="Proteomes" id="UP000662259"/>
    </source>
</evidence>
<evidence type="ECO:0000259" key="4">
    <source>
        <dbReference type="Pfam" id="PF04828"/>
    </source>
</evidence>
<dbReference type="InterPro" id="IPR011057">
    <property type="entry name" value="Mss4-like_sf"/>
</dbReference>
<accession>A0A8I2GY54</accession>
<evidence type="ECO:0000256" key="2">
    <source>
        <dbReference type="ARBA" id="ARBA00022723"/>
    </source>
</evidence>
<gene>
    <name evidence="5" type="ORF">GFL91_25780</name>
</gene>
<keyword evidence="2" id="KW-0479">Metal-binding</keyword>
<evidence type="ECO:0000313" key="5">
    <source>
        <dbReference type="EMBL" id="NKM48317.1"/>
    </source>
</evidence>
<dbReference type="SUPFAM" id="SSF51316">
    <property type="entry name" value="Mss4-like"/>
    <property type="match status" value="1"/>
</dbReference>
<comment type="similarity">
    <text evidence="1">Belongs to the Gfa family.</text>
</comment>
<feature type="domain" description="CENP-V/GFA" evidence="4">
    <location>
        <begin position="2"/>
        <end position="89"/>
    </location>
</feature>
<evidence type="ECO:0000256" key="3">
    <source>
        <dbReference type="ARBA" id="ARBA00022833"/>
    </source>
</evidence>
<dbReference type="Proteomes" id="UP000662259">
    <property type="component" value="Unassembled WGS sequence"/>
</dbReference>
<dbReference type="GO" id="GO:0016846">
    <property type="term" value="F:carbon-sulfur lyase activity"/>
    <property type="evidence" value="ECO:0007669"/>
    <property type="project" value="InterPro"/>
</dbReference>
<dbReference type="AlphaFoldDB" id="A0A8I2GY54"/>